<dbReference type="OrthoDB" id="8894076at2759"/>
<evidence type="ECO:0000256" key="1">
    <source>
        <dbReference type="SAM" id="MobiDB-lite"/>
    </source>
</evidence>
<gene>
    <name evidence="2" type="primary">ptch1_4</name>
    <name evidence="2" type="ORF">EYF80_058377</name>
</gene>
<accession>A0A4Z2ERP3</accession>
<dbReference type="EMBL" id="SRLO01003437">
    <property type="protein sequence ID" value="TNN31469.1"/>
    <property type="molecule type" value="Genomic_DNA"/>
</dbReference>
<name>A0A4Z2ERP3_9TELE</name>
<sequence length="73" mass="8000">MASDRGVPGSGVYGDLPPSYTRSRPPANPDVLRRPSYCHAAFALKQISKVIQCPQNGVWMYLEGKLPIQSARV</sequence>
<reference evidence="2 3" key="1">
    <citation type="submission" date="2019-03" db="EMBL/GenBank/DDBJ databases">
        <title>First draft genome of Liparis tanakae, snailfish: a comprehensive survey of snailfish specific genes.</title>
        <authorList>
            <person name="Kim W."/>
            <person name="Song I."/>
            <person name="Jeong J.-H."/>
            <person name="Kim D."/>
            <person name="Kim S."/>
            <person name="Ryu S."/>
            <person name="Song J.Y."/>
            <person name="Lee S.K."/>
        </authorList>
    </citation>
    <scope>NUCLEOTIDE SEQUENCE [LARGE SCALE GENOMIC DNA]</scope>
    <source>
        <tissue evidence="2">Muscle</tissue>
    </source>
</reference>
<keyword evidence="3" id="KW-1185">Reference proteome</keyword>
<evidence type="ECO:0000313" key="2">
    <source>
        <dbReference type="EMBL" id="TNN31469.1"/>
    </source>
</evidence>
<evidence type="ECO:0000313" key="3">
    <source>
        <dbReference type="Proteomes" id="UP000314294"/>
    </source>
</evidence>
<dbReference type="Proteomes" id="UP000314294">
    <property type="component" value="Unassembled WGS sequence"/>
</dbReference>
<dbReference type="AlphaFoldDB" id="A0A4Z2ERP3"/>
<feature type="region of interest" description="Disordered" evidence="1">
    <location>
        <begin position="1"/>
        <end position="29"/>
    </location>
</feature>
<proteinExistence type="predicted"/>
<organism evidence="2 3">
    <name type="scientific">Liparis tanakae</name>
    <name type="common">Tanaka's snailfish</name>
    <dbReference type="NCBI Taxonomy" id="230148"/>
    <lineage>
        <taxon>Eukaryota</taxon>
        <taxon>Metazoa</taxon>
        <taxon>Chordata</taxon>
        <taxon>Craniata</taxon>
        <taxon>Vertebrata</taxon>
        <taxon>Euteleostomi</taxon>
        <taxon>Actinopterygii</taxon>
        <taxon>Neopterygii</taxon>
        <taxon>Teleostei</taxon>
        <taxon>Neoteleostei</taxon>
        <taxon>Acanthomorphata</taxon>
        <taxon>Eupercaria</taxon>
        <taxon>Perciformes</taxon>
        <taxon>Cottioidei</taxon>
        <taxon>Cottales</taxon>
        <taxon>Liparidae</taxon>
        <taxon>Liparis</taxon>
    </lineage>
</organism>
<protein>
    <submittedName>
        <fullName evidence="2">Protein patched 1</fullName>
    </submittedName>
</protein>
<comment type="caution">
    <text evidence="2">The sequence shown here is derived from an EMBL/GenBank/DDBJ whole genome shotgun (WGS) entry which is preliminary data.</text>
</comment>